<comment type="caution">
    <text evidence="1">The sequence shown here is derived from an EMBL/GenBank/DDBJ whole genome shotgun (WGS) entry which is preliminary data.</text>
</comment>
<organism evidence="1 2">
    <name type="scientific">Peronosclerospora sorghi</name>
    <dbReference type="NCBI Taxonomy" id="230839"/>
    <lineage>
        <taxon>Eukaryota</taxon>
        <taxon>Sar</taxon>
        <taxon>Stramenopiles</taxon>
        <taxon>Oomycota</taxon>
        <taxon>Peronosporomycetes</taxon>
        <taxon>Peronosporales</taxon>
        <taxon>Peronosporaceae</taxon>
        <taxon>Peronosclerospora</taxon>
    </lineage>
</organism>
<reference evidence="1 2" key="1">
    <citation type="journal article" date="2022" name="bioRxiv">
        <title>The genome of the oomycete Peronosclerospora sorghi, a cosmopolitan pathogen of maize and sorghum, is inflated with dispersed pseudogenes.</title>
        <authorList>
            <person name="Fletcher K."/>
            <person name="Martin F."/>
            <person name="Isakeit T."/>
            <person name="Cavanaugh K."/>
            <person name="Magill C."/>
            <person name="Michelmore R."/>
        </authorList>
    </citation>
    <scope>NUCLEOTIDE SEQUENCE [LARGE SCALE GENOMIC DNA]</scope>
    <source>
        <strain evidence="1">P6</strain>
    </source>
</reference>
<name>A0ACC0WCW2_9STRA</name>
<gene>
    <name evidence="1" type="ORF">PsorP6_018207</name>
</gene>
<accession>A0ACC0WCW2</accession>
<keyword evidence="2" id="KW-1185">Reference proteome</keyword>
<dbReference type="Proteomes" id="UP001163321">
    <property type="component" value="Chromosome 2"/>
</dbReference>
<proteinExistence type="predicted"/>
<dbReference type="EMBL" id="CM047581">
    <property type="protein sequence ID" value="KAI9916589.1"/>
    <property type="molecule type" value="Genomic_DNA"/>
</dbReference>
<evidence type="ECO:0000313" key="2">
    <source>
        <dbReference type="Proteomes" id="UP001163321"/>
    </source>
</evidence>
<sequence length="981" mass="106955">MKCVWMFTLVAIASSTFARLEAQTCGPRVRKDWDMLTSDEKSTYRNALRAAMDSGAYIKFVEMHTEMRSEMEAHRQCMFIYWHRLLLLGFENMLRGQGPAYACVTLPYFNWVVASARTTAGACRAFGDCAAIMTELGGFTTGSQRTLDINGVPNSGRCVPNSPLDRFCESSSRSGSTCARCVPRTDWSVARVPSTTGYASVRNQVLNGRNIGEMSDAVERGCHNNVHATLGGTMSTYASPADPMFWSHHATVDLLHVIFHKCRVGSARLTFQEKVSHPIAWTSCARRDGGTFRPTDTIVMQTGERGVNPIPGSNDPLLRPFFAGVPNQFAGLMDIRDLGAHSYEYAVTGQLAVLYDRCDASPASRRLQAKMRTTNATSSSTLCSVASEDTDKKASSNNFPETEYTGQDDGHHDIVLVDRSGHPLDPKTPPEIYCTDKSEKRVLSWYDETLRAMGGDSPTNMDDLERQACMFENECLGGIQDYSPAFQAMWNVTEPRCKTIVKAIRNGSQAIAYAAWRQGMKTHFGCPKPTSVAVQTGLWGIVQANGSTVQANGSIVEANGSLASTKEIQEESPPHVVASVATELPARTGYTAVAAALPIGIHDAPHEAVSTAASVYDQFVQTFYERLGWLARAQPHLSGYAASLPPGSEALTFSGPCPHEDDCTPDRAGGVLPVGDAEAPSAMAAVPMEMDQGTTWQAGSPLFPSPLVHYLGGKRRRLNVEDDGDERERAEHSLLVDVKAGTVRSRPPSFPCLRTTRALHVHAVRIHGVKLRHAPTPQGLKTPPYHFPRPILGGLRVWHTVRFEAKHTLACGRLTDTLTAAAPASGDLSPTADAICANATVADLMLVLPHQEPTVLRCATPTCEHHCRQVYDFTMELPATTIASCVALRQGSCHTLGGGTTASERGGVKDRRPSSPPELTEFIDVWTRSDLSLVGKQFSSTDSKLDLYLVVGCSDPAATTRRFLPVRWELDASNKMRWIRI</sequence>
<protein>
    <submittedName>
        <fullName evidence="1">Uncharacterized protein</fullName>
    </submittedName>
</protein>
<evidence type="ECO:0000313" key="1">
    <source>
        <dbReference type="EMBL" id="KAI9916589.1"/>
    </source>
</evidence>